<sequence>MSATPFLFDTDFRKPKANPAAVRAAEEAAQAAAEAHARGLEAGRAEGRAEVQAQLQARLADAMNRLSLSLAGLLAQADAREAEREAQAMEVAVLLARRIAGEALDAHPVAAIGEAARHALQHLRGVPHLVVRVQEGLVEETEALMRRLARERGYEGRLVVLGEPDLALGDARIEWADGGVVRARDRLEAEIDAAIAACLGTVPDPTEPASF</sequence>
<evidence type="ECO:0000256" key="2">
    <source>
        <dbReference type="ARBA" id="ARBA00022927"/>
    </source>
</evidence>
<keyword evidence="1" id="KW-0813">Transport</keyword>
<gene>
    <name evidence="3" type="ORF">MET9862_04490</name>
</gene>
<dbReference type="GO" id="GO:0015031">
    <property type="term" value="P:protein transport"/>
    <property type="evidence" value="ECO:0007669"/>
    <property type="project" value="UniProtKB-KW"/>
</dbReference>
<dbReference type="InterPro" id="IPR051472">
    <property type="entry name" value="T3SS_Stator/FliH"/>
</dbReference>
<dbReference type="PANTHER" id="PTHR34982">
    <property type="entry name" value="YOP PROTEINS TRANSLOCATION PROTEIN L"/>
    <property type="match status" value="1"/>
</dbReference>
<keyword evidence="2" id="KW-0653">Protein transport</keyword>
<dbReference type="AlphaFoldDB" id="A0A509EK65"/>
<dbReference type="RefSeq" id="WP_142585080.1">
    <property type="nucleotide sequence ID" value="NZ_CABFPH010000089.1"/>
</dbReference>
<dbReference type="Proteomes" id="UP000410984">
    <property type="component" value="Unassembled WGS sequence"/>
</dbReference>
<evidence type="ECO:0000313" key="3">
    <source>
        <dbReference type="EMBL" id="VUD73869.1"/>
    </source>
</evidence>
<keyword evidence="4" id="KW-1185">Reference proteome</keyword>
<dbReference type="OrthoDB" id="7304298at2"/>
<evidence type="ECO:0000256" key="1">
    <source>
        <dbReference type="ARBA" id="ARBA00022448"/>
    </source>
</evidence>
<dbReference type="PANTHER" id="PTHR34982:SF1">
    <property type="entry name" value="FLAGELLAR ASSEMBLY PROTEIN FLIH"/>
    <property type="match status" value="1"/>
</dbReference>
<dbReference type="EMBL" id="CABFPH010000089">
    <property type="protein sequence ID" value="VUD73869.1"/>
    <property type="molecule type" value="Genomic_DNA"/>
</dbReference>
<accession>A0A509EK65</accession>
<reference evidence="3 4" key="1">
    <citation type="submission" date="2019-06" db="EMBL/GenBank/DDBJ databases">
        <authorList>
            <person name="Rodrigo-Torres L."/>
            <person name="Arahal R. D."/>
            <person name="Lucena T."/>
        </authorList>
    </citation>
    <scope>NUCLEOTIDE SEQUENCE [LARGE SCALE GENOMIC DNA]</scope>
    <source>
        <strain evidence="3 4">SB0023/3</strain>
    </source>
</reference>
<dbReference type="NCBIfam" id="NF004691">
    <property type="entry name" value="PRK06032.1-2"/>
    <property type="match status" value="1"/>
</dbReference>
<dbReference type="GO" id="GO:0005829">
    <property type="term" value="C:cytosol"/>
    <property type="evidence" value="ECO:0007669"/>
    <property type="project" value="TreeGrafter"/>
</dbReference>
<name>A0A509EK65_9HYPH</name>
<protein>
    <submittedName>
        <fullName evidence="3">Uncharacterized protein</fullName>
    </submittedName>
</protein>
<evidence type="ECO:0000313" key="4">
    <source>
        <dbReference type="Proteomes" id="UP000410984"/>
    </source>
</evidence>
<organism evidence="3 4">
    <name type="scientific">Methylobacterium symbioticum</name>
    <dbReference type="NCBI Taxonomy" id="2584084"/>
    <lineage>
        <taxon>Bacteria</taxon>
        <taxon>Pseudomonadati</taxon>
        <taxon>Pseudomonadota</taxon>
        <taxon>Alphaproteobacteria</taxon>
        <taxon>Hyphomicrobiales</taxon>
        <taxon>Methylobacteriaceae</taxon>
        <taxon>Methylobacterium</taxon>
    </lineage>
</organism>
<proteinExistence type="predicted"/>